<feature type="transmembrane region" description="Helical" evidence="1">
    <location>
        <begin position="158"/>
        <end position="179"/>
    </location>
</feature>
<feature type="transmembrane region" description="Helical" evidence="1">
    <location>
        <begin position="191"/>
        <end position="212"/>
    </location>
</feature>
<organism evidence="2 3">
    <name type="scientific">Corynebacterium lizhenjunii</name>
    <dbReference type="NCBI Taxonomy" id="2709394"/>
    <lineage>
        <taxon>Bacteria</taxon>
        <taxon>Bacillati</taxon>
        <taxon>Actinomycetota</taxon>
        <taxon>Actinomycetes</taxon>
        <taxon>Mycobacteriales</taxon>
        <taxon>Corynebacteriaceae</taxon>
        <taxon>Corynebacterium</taxon>
    </lineage>
</organism>
<evidence type="ECO:0000256" key="1">
    <source>
        <dbReference type="SAM" id="Phobius"/>
    </source>
</evidence>
<feature type="transmembrane region" description="Helical" evidence="1">
    <location>
        <begin position="6"/>
        <end position="21"/>
    </location>
</feature>
<evidence type="ECO:0000313" key="3">
    <source>
        <dbReference type="Proteomes" id="UP000594681"/>
    </source>
</evidence>
<keyword evidence="1" id="KW-0812">Transmembrane</keyword>
<keyword evidence="1" id="KW-1133">Transmembrane helix</keyword>
<dbReference type="RefSeq" id="WP_165008795.1">
    <property type="nucleotide sequence ID" value="NZ_CP064954.1"/>
</dbReference>
<evidence type="ECO:0000313" key="2">
    <source>
        <dbReference type="EMBL" id="QPK79470.1"/>
    </source>
</evidence>
<dbReference type="Proteomes" id="UP000594681">
    <property type="component" value="Chromosome"/>
</dbReference>
<feature type="transmembrane region" description="Helical" evidence="1">
    <location>
        <begin position="67"/>
        <end position="88"/>
    </location>
</feature>
<gene>
    <name evidence="2" type="ORF">G7Y31_01795</name>
</gene>
<sequence>MSIVLWLLLGAALGAAVYRAIEYGQRRLMKSRAGAYPLPAYYALFVFFMVSYLFVVASWWLDVGSLTALYSLMGAYLLVGCVLSLFSANRQRAAAAQRQSAGAVGAVVAAPTDNLPVSETSKAPKVATGIRMVGLCCAVAALAIAIVAAAQLNHWVQLEWAITAVVACAGLALSLLGFARVLVKQPQRAKAMAVVSLAATFFATAIALWVALAYGPGLIEGAAGG</sequence>
<dbReference type="EMBL" id="CP064954">
    <property type="protein sequence ID" value="QPK79470.1"/>
    <property type="molecule type" value="Genomic_DNA"/>
</dbReference>
<feature type="transmembrane region" description="Helical" evidence="1">
    <location>
        <begin position="132"/>
        <end position="152"/>
    </location>
</feature>
<reference evidence="2 3" key="1">
    <citation type="submission" date="2020-11" db="EMBL/GenBank/DDBJ databases">
        <title>Corynebacterium sp. ZJ-599.</title>
        <authorList>
            <person name="Zhou J."/>
        </authorList>
    </citation>
    <scope>NUCLEOTIDE SEQUENCE [LARGE SCALE GENOMIC DNA]</scope>
    <source>
        <strain evidence="2 3">ZJ-599</strain>
    </source>
</reference>
<accession>A0A7T0PBI0</accession>
<feature type="transmembrane region" description="Helical" evidence="1">
    <location>
        <begin position="41"/>
        <end position="61"/>
    </location>
</feature>
<protein>
    <submittedName>
        <fullName evidence="2">Uncharacterized protein</fullName>
    </submittedName>
</protein>
<dbReference type="KEGG" id="cliz:G7Y31_01795"/>
<proteinExistence type="predicted"/>
<dbReference type="AlphaFoldDB" id="A0A7T0PBI0"/>
<keyword evidence="3" id="KW-1185">Reference proteome</keyword>
<name>A0A7T0PBI0_9CORY</name>
<keyword evidence="1" id="KW-0472">Membrane</keyword>